<dbReference type="SUPFAM" id="SSF75217">
    <property type="entry name" value="alpha/beta knot"/>
    <property type="match status" value="1"/>
</dbReference>
<comment type="caution">
    <text evidence="7">Lacks conserved residue(s) required for the propagation of feature annotation.</text>
</comment>
<dbReference type="PANTHER" id="PTHR43453">
    <property type="entry name" value="RRNA METHYLASE-LIKE"/>
    <property type="match status" value="1"/>
</dbReference>
<evidence type="ECO:0000313" key="11">
    <source>
        <dbReference type="Proteomes" id="UP001202831"/>
    </source>
</evidence>
<evidence type="ECO:0000256" key="6">
    <source>
        <dbReference type="ARBA" id="ARBA00022884"/>
    </source>
</evidence>
<comment type="catalytic activity">
    <reaction evidence="7">
        <text>guanosine(18) in tRNA + S-adenosyl-L-methionine = 2'-O-methylguanosine(18) in tRNA + S-adenosyl-L-homocysteine + H(+)</text>
        <dbReference type="Rhea" id="RHEA:20077"/>
        <dbReference type="Rhea" id="RHEA-COMP:10190"/>
        <dbReference type="Rhea" id="RHEA-COMP:10192"/>
        <dbReference type="ChEBI" id="CHEBI:15378"/>
        <dbReference type="ChEBI" id="CHEBI:57856"/>
        <dbReference type="ChEBI" id="CHEBI:59789"/>
        <dbReference type="ChEBI" id="CHEBI:74269"/>
        <dbReference type="ChEBI" id="CHEBI:74445"/>
        <dbReference type="EC" id="2.1.1.34"/>
    </reaction>
</comment>
<dbReference type="InterPro" id="IPR033671">
    <property type="entry name" value="TrmH"/>
</dbReference>
<evidence type="ECO:0000259" key="8">
    <source>
        <dbReference type="Pfam" id="PF00588"/>
    </source>
</evidence>
<dbReference type="InterPro" id="IPR029028">
    <property type="entry name" value="Alpha/beta_knot_MTases"/>
</dbReference>
<protein>
    <recommendedName>
        <fullName evidence="7">tRNA (guanosine(18)-2'-O)-methyltransferase</fullName>
        <ecNumber evidence="7">2.1.1.34</ecNumber>
    </recommendedName>
    <alternativeName>
        <fullName evidence="7">tRNA [Gm18] methyltransferase</fullName>
    </alternativeName>
</protein>
<keyword evidence="2 7" id="KW-0489">Methyltransferase</keyword>
<feature type="binding site" evidence="7">
    <location>
        <position position="96"/>
    </location>
    <ligand>
        <name>S-adenosyl-L-methionine</name>
        <dbReference type="ChEBI" id="CHEBI:59789"/>
    </ligand>
</feature>
<dbReference type="Gene3D" id="3.40.1280.10">
    <property type="match status" value="1"/>
</dbReference>
<dbReference type="Pfam" id="PF12105">
    <property type="entry name" value="SpoU_methylas_C"/>
    <property type="match status" value="1"/>
</dbReference>
<keyword evidence="1 7" id="KW-0820">tRNA-binding</keyword>
<dbReference type="EMBL" id="JAKIKT010000015">
    <property type="protein sequence ID" value="MCL2916422.1"/>
    <property type="molecule type" value="Genomic_DNA"/>
</dbReference>
<dbReference type="HAMAP" id="MF_02060">
    <property type="entry name" value="tRNA_methyltr_TrmH"/>
    <property type="match status" value="1"/>
</dbReference>
<dbReference type="InterPro" id="IPR022724">
    <property type="entry name" value="rRNA_MeTrfase_SpoU_C"/>
</dbReference>
<feature type="binding site" evidence="7">
    <location>
        <position position="139"/>
    </location>
    <ligand>
        <name>S-adenosyl-L-methionine</name>
        <dbReference type="ChEBI" id="CHEBI:59789"/>
    </ligand>
</feature>
<comment type="function">
    <text evidence="7">Catalyzes the 2'-O methylation of guanosine at position 18 in tRNA.</text>
</comment>
<evidence type="ECO:0000256" key="4">
    <source>
        <dbReference type="ARBA" id="ARBA00022691"/>
    </source>
</evidence>
<organism evidence="10 11">
    <name type="scientific">Shewanella corallii</name>
    <dbReference type="NCBI Taxonomy" id="560080"/>
    <lineage>
        <taxon>Bacteria</taxon>
        <taxon>Pseudomonadati</taxon>
        <taxon>Pseudomonadota</taxon>
        <taxon>Gammaproteobacteria</taxon>
        <taxon>Alteromonadales</taxon>
        <taxon>Shewanellaceae</taxon>
        <taxon>Shewanella</taxon>
    </lineage>
</organism>
<dbReference type="InterPro" id="IPR001537">
    <property type="entry name" value="SpoU_MeTrfase"/>
</dbReference>
<reference evidence="10 11" key="1">
    <citation type="submission" date="2022-01" db="EMBL/GenBank/DDBJ databases">
        <title>Whole genome-based taxonomy of the Shewanellaceae.</title>
        <authorList>
            <person name="Martin-Rodriguez A.J."/>
        </authorList>
    </citation>
    <scope>NUCLEOTIDE SEQUENCE [LARGE SCALE GENOMIC DNA]</scope>
    <source>
        <strain evidence="10 11">DSM 21332</strain>
    </source>
</reference>
<feature type="binding site" evidence="7">
    <location>
        <position position="148"/>
    </location>
    <ligand>
        <name>S-adenosyl-L-methionine</name>
        <dbReference type="ChEBI" id="CHEBI:59789"/>
    </ligand>
</feature>
<evidence type="ECO:0000256" key="5">
    <source>
        <dbReference type="ARBA" id="ARBA00022694"/>
    </source>
</evidence>
<evidence type="ECO:0000256" key="3">
    <source>
        <dbReference type="ARBA" id="ARBA00022679"/>
    </source>
</evidence>
<sequence>MSPERFARINEMLDNRQPDLTICLDQVHKNNNIAALVRTADAVGIHQVHAVWPDPAMWVSGNTASGSQQWVKTHKYQDIHQALDVIQGQGMQIVTTGMTPDAVDYRELDYTKPTAFVLGHERDGVSECATSRADYHITIPMVGMVQSLNVSVAAALLMYEAQSQRLAAGMYGQRKLDDAYCHKMLFENGHPIYAKACRRKSLPYPELDEHGQIAADDDWWAQMRQVQPTEV</sequence>
<dbReference type="RefSeq" id="WP_249250952.1">
    <property type="nucleotide sequence ID" value="NZ_JAKIKT010000015.1"/>
</dbReference>
<keyword evidence="3 7" id="KW-0808">Transferase</keyword>
<name>A0ABT0ND66_9GAMM</name>
<dbReference type="Proteomes" id="UP001202831">
    <property type="component" value="Unassembled WGS sequence"/>
</dbReference>
<evidence type="ECO:0000256" key="2">
    <source>
        <dbReference type="ARBA" id="ARBA00022603"/>
    </source>
</evidence>
<keyword evidence="11" id="KW-1185">Reference proteome</keyword>
<keyword evidence="6 7" id="KW-0694">RNA-binding</keyword>
<comment type="caution">
    <text evidence="10">The sequence shown here is derived from an EMBL/GenBank/DDBJ whole genome shotgun (WGS) entry which is preliminary data.</text>
</comment>
<comment type="similarity">
    <text evidence="7">Belongs to the class IV-like SAM-binding methyltransferase superfamily. RNA methyltransferase TrmH family.</text>
</comment>
<proteinExistence type="inferred from homology"/>
<feature type="domain" description="RNA methyltransferase SpoU/TrmH type C-terminal" evidence="9">
    <location>
        <begin position="164"/>
        <end position="216"/>
    </location>
</feature>
<dbReference type="EC" id="2.1.1.34" evidence="7"/>
<dbReference type="Pfam" id="PF00588">
    <property type="entry name" value="SpoU_methylase"/>
    <property type="match status" value="1"/>
</dbReference>
<feature type="domain" description="tRNA/rRNA methyltransferase SpoU type" evidence="8">
    <location>
        <begin position="20"/>
        <end position="159"/>
    </location>
</feature>
<dbReference type="PANTHER" id="PTHR43453:SF1">
    <property type="entry name" value="TRNA_RRNA METHYLTRANSFERASE SPOU TYPE DOMAIN-CONTAINING PROTEIN"/>
    <property type="match status" value="1"/>
</dbReference>
<dbReference type="CDD" id="cd18092">
    <property type="entry name" value="SpoU-like_TrmH"/>
    <property type="match status" value="1"/>
</dbReference>
<dbReference type="NCBIfam" id="NF008295">
    <property type="entry name" value="PRK11081.1"/>
    <property type="match status" value="1"/>
</dbReference>
<keyword evidence="4 7" id="KW-0949">S-adenosyl-L-methionine</keyword>
<keyword evidence="5 7" id="KW-0819">tRNA processing</keyword>
<accession>A0ABT0ND66</accession>
<evidence type="ECO:0000313" key="10">
    <source>
        <dbReference type="EMBL" id="MCL2916422.1"/>
    </source>
</evidence>
<evidence type="ECO:0000259" key="9">
    <source>
        <dbReference type="Pfam" id="PF12105"/>
    </source>
</evidence>
<gene>
    <name evidence="7 10" type="primary">trmH</name>
    <name evidence="10" type="ORF">L2725_22050</name>
</gene>
<dbReference type="InterPro" id="IPR029026">
    <property type="entry name" value="tRNA_m1G_MTases_N"/>
</dbReference>
<evidence type="ECO:0000256" key="7">
    <source>
        <dbReference type="HAMAP-Rule" id="MF_02060"/>
    </source>
</evidence>
<evidence type="ECO:0000256" key="1">
    <source>
        <dbReference type="ARBA" id="ARBA00022555"/>
    </source>
</evidence>